<dbReference type="InterPro" id="IPR002023">
    <property type="entry name" value="NuoE-like"/>
</dbReference>
<dbReference type="PANTHER" id="PTHR10371">
    <property type="entry name" value="NADH DEHYDROGENASE UBIQUINONE FLAVOPROTEIN 2, MITOCHONDRIAL"/>
    <property type="match status" value="1"/>
</dbReference>
<name>Q20Z42_RHOPB</name>
<dbReference type="RefSeq" id="WP_011474475.1">
    <property type="nucleotide sequence ID" value="NC_007925.1"/>
</dbReference>
<dbReference type="STRING" id="316056.RPC_4068"/>
<feature type="binding site" evidence="7">
    <location>
        <position position="81"/>
    </location>
    <ligand>
        <name>[2Fe-2S] cluster</name>
        <dbReference type="ChEBI" id="CHEBI:190135"/>
    </ligand>
</feature>
<dbReference type="NCBIfam" id="NF005722">
    <property type="entry name" value="PRK07539.1-2"/>
    <property type="match status" value="1"/>
</dbReference>
<keyword evidence="4 7" id="KW-0408">Iron</keyword>
<dbReference type="Pfam" id="PF01257">
    <property type="entry name" value="2Fe-2S_thioredx"/>
    <property type="match status" value="1"/>
</dbReference>
<sequence length="157" mass="16163">MTLNPQTTQAIRKAADSHGGAKAAMLEALKLVQAVEGYVSDAHLAEAASVLGVSTAEIDSLATFYSHIFRSPVGETVILLCDGLSCYLCGGDAVRDAVMQRLGIGFGETTPDGKFTLINVCCIGGCDVAPAALVGPDRRLVGPLSADDLNQLIGGGR</sequence>
<feature type="binding site" evidence="7">
    <location>
        <position position="126"/>
    </location>
    <ligand>
        <name>[2Fe-2S] cluster</name>
        <dbReference type="ChEBI" id="CHEBI:190135"/>
    </ligand>
</feature>
<accession>Q20Z42</accession>
<organism evidence="8">
    <name type="scientific">Rhodopseudomonas palustris (strain BisB18)</name>
    <dbReference type="NCBI Taxonomy" id="316056"/>
    <lineage>
        <taxon>Bacteria</taxon>
        <taxon>Pseudomonadati</taxon>
        <taxon>Pseudomonadota</taxon>
        <taxon>Alphaproteobacteria</taxon>
        <taxon>Hyphomicrobiales</taxon>
        <taxon>Nitrobacteraceae</taxon>
        <taxon>Rhodopseudomonas</taxon>
    </lineage>
</organism>
<evidence type="ECO:0000256" key="5">
    <source>
        <dbReference type="ARBA" id="ARBA00023014"/>
    </source>
</evidence>
<proteinExistence type="inferred from homology"/>
<keyword evidence="8" id="KW-0830">Ubiquinone</keyword>
<dbReference type="GO" id="GO:0046872">
    <property type="term" value="F:metal ion binding"/>
    <property type="evidence" value="ECO:0007669"/>
    <property type="project" value="UniProtKB-KW"/>
</dbReference>
<evidence type="ECO:0000313" key="8">
    <source>
        <dbReference type="EMBL" id="ABD89594.1"/>
    </source>
</evidence>
<keyword evidence="3 7" id="KW-0479">Metal-binding</keyword>
<dbReference type="CDD" id="cd03064">
    <property type="entry name" value="TRX_Fd_NuoE"/>
    <property type="match status" value="1"/>
</dbReference>
<evidence type="ECO:0000256" key="3">
    <source>
        <dbReference type="ARBA" id="ARBA00022723"/>
    </source>
</evidence>
<evidence type="ECO:0000256" key="2">
    <source>
        <dbReference type="ARBA" id="ARBA00022714"/>
    </source>
</evidence>
<evidence type="ECO:0000256" key="4">
    <source>
        <dbReference type="ARBA" id="ARBA00023004"/>
    </source>
</evidence>
<feature type="binding site" evidence="7">
    <location>
        <position position="122"/>
    </location>
    <ligand>
        <name>[2Fe-2S] cluster</name>
        <dbReference type="ChEBI" id="CHEBI:190135"/>
    </ligand>
</feature>
<dbReference type="Gene3D" id="3.40.30.10">
    <property type="entry name" value="Glutaredoxin"/>
    <property type="match status" value="1"/>
</dbReference>
<dbReference type="EMBL" id="CP000301">
    <property type="protein sequence ID" value="ABD89594.1"/>
    <property type="molecule type" value="Genomic_DNA"/>
</dbReference>
<gene>
    <name evidence="8" type="ordered locus">RPC_4068</name>
</gene>
<dbReference type="PIRSF" id="PIRSF000216">
    <property type="entry name" value="NADH_DH_24kDa"/>
    <property type="match status" value="1"/>
</dbReference>
<dbReference type="eggNOG" id="COG1905">
    <property type="taxonomic scope" value="Bacteria"/>
</dbReference>
<keyword evidence="5 7" id="KW-0411">Iron-sulfur</keyword>
<dbReference type="PANTHER" id="PTHR10371:SF3">
    <property type="entry name" value="NADH DEHYDROGENASE [UBIQUINONE] FLAVOPROTEIN 2, MITOCHONDRIAL"/>
    <property type="match status" value="1"/>
</dbReference>
<feature type="binding site" evidence="7">
    <location>
        <position position="86"/>
    </location>
    <ligand>
        <name>[2Fe-2S] cluster</name>
        <dbReference type="ChEBI" id="CHEBI:190135"/>
    </ligand>
</feature>
<dbReference type="InterPro" id="IPR042128">
    <property type="entry name" value="NuoE_dom"/>
</dbReference>
<protein>
    <submittedName>
        <fullName evidence="8">NADH dehydrogenase (Ubiquinone), 24 kDa subunit</fullName>
    </submittedName>
</protein>
<evidence type="ECO:0000256" key="6">
    <source>
        <dbReference type="ARBA" id="ARBA00034078"/>
    </source>
</evidence>
<evidence type="ECO:0000256" key="7">
    <source>
        <dbReference type="PIRSR" id="PIRSR000216-1"/>
    </source>
</evidence>
<reference evidence="8" key="1">
    <citation type="submission" date="2006-03" db="EMBL/GenBank/DDBJ databases">
        <title>Complete sequence of Rhodopseudomonas palustris BisB18.</title>
        <authorList>
            <consortium name="US DOE Joint Genome Institute"/>
            <person name="Copeland A."/>
            <person name="Lucas S."/>
            <person name="Lapidus A."/>
            <person name="Barry K."/>
            <person name="Detter J.C."/>
            <person name="Glavina del Rio T."/>
            <person name="Hammon N."/>
            <person name="Israni S."/>
            <person name="Dalin E."/>
            <person name="Tice H."/>
            <person name="Pitluck S."/>
            <person name="Chain P."/>
            <person name="Malfatti S."/>
            <person name="Shin M."/>
            <person name="Vergez L."/>
            <person name="Schmutz J."/>
            <person name="Larimer F."/>
            <person name="Land M."/>
            <person name="Hauser L."/>
            <person name="Pelletier D.A."/>
            <person name="Kyrpides N."/>
            <person name="Anderson I."/>
            <person name="Oda Y."/>
            <person name="Harwood C.S."/>
            <person name="Richardson P."/>
        </authorList>
    </citation>
    <scope>NUCLEOTIDE SEQUENCE [LARGE SCALE GENOMIC DNA]</scope>
    <source>
        <strain evidence="8">BisB18</strain>
    </source>
</reference>
<keyword evidence="2 7" id="KW-0001">2Fe-2S</keyword>
<dbReference type="GO" id="GO:0003954">
    <property type="term" value="F:NADH dehydrogenase activity"/>
    <property type="evidence" value="ECO:0007669"/>
    <property type="project" value="TreeGrafter"/>
</dbReference>
<comment type="cofactor">
    <cofactor evidence="6">
        <name>[2Fe-2S] cluster</name>
        <dbReference type="ChEBI" id="CHEBI:190135"/>
    </cofactor>
</comment>
<dbReference type="HOGENOM" id="CLU_054362_2_0_5"/>
<evidence type="ECO:0000256" key="1">
    <source>
        <dbReference type="ARBA" id="ARBA00010643"/>
    </source>
</evidence>
<dbReference type="KEGG" id="rpc:RPC_4068"/>
<comment type="cofactor">
    <cofactor evidence="7">
        <name>[2Fe-2S] cluster</name>
        <dbReference type="ChEBI" id="CHEBI:190135"/>
    </cofactor>
    <text evidence="7">Binds 1 [2Fe-2S] cluster.</text>
</comment>
<dbReference type="GO" id="GO:0051537">
    <property type="term" value="F:2 iron, 2 sulfur cluster binding"/>
    <property type="evidence" value="ECO:0007669"/>
    <property type="project" value="UniProtKB-KW"/>
</dbReference>
<dbReference type="InterPro" id="IPR041921">
    <property type="entry name" value="NuoE_N"/>
</dbReference>
<comment type="similarity">
    <text evidence="1">Belongs to the complex I 24 kDa subunit family.</text>
</comment>
<dbReference type="InterPro" id="IPR036249">
    <property type="entry name" value="Thioredoxin-like_sf"/>
</dbReference>
<dbReference type="OrthoDB" id="9807941at2"/>
<dbReference type="SUPFAM" id="SSF52833">
    <property type="entry name" value="Thioredoxin-like"/>
    <property type="match status" value="1"/>
</dbReference>
<dbReference type="Gene3D" id="1.10.10.1590">
    <property type="entry name" value="NADH-quinone oxidoreductase subunit E"/>
    <property type="match status" value="1"/>
</dbReference>
<dbReference type="AlphaFoldDB" id="Q20Z42"/>